<feature type="signal peptide" evidence="7">
    <location>
        <begin position="1"/>
        <end position="37"/>
    </location>
</feature>
<evidence type="ECO:0000256" key="2">
    <source>
        <dbReference type="ARBA" id="ARBA00022525"/>
    </source>
</evidence>
<feature type="compositionally biased region" description="Gly residues" evidence="5">
    <location>
        <begin position="186"/>
        <end position="197"/>
    </location>
</feature>
<feature type="transmembrane region" description="Helical" evidence="6">
    <location>
        <begin position="229"/>
        <end position="251"/>
    </location>
</feature>
<dbReference type="SUPFAM" id="SSF49384">
    <property type="entry name" value="Carbohydrate-binding domain"/>
    <property type="match status" value="1"/>
</dbReference>
<evidence type="ECO:0000313" key="9">
    <source>
        <dbReference type="EMBL" id="UPL14149.1"/>
    </source>
</evidence>
<keyword evidence="1" id="KW-0134">Cell wall</keyword>
<keyword evidence="6" id="KW-0812">Transmembrane</keyword>
<keyword evidence="6" id="KW-0472">Membrane</keyword>
<keyword evidence="6" id="KW-1133">Transmembrane helix</keyword>
<accession>A0ABY4IMY4</accession>
<dbReference type="Pfam" id="PF00963">
    <property type="entry name" value="Cohesin"/>
    <property type="match status" value="1"/>
</dbReference>
<name>A0ABY4IMY4_9MICO</name>
<proteinExistence type="predicted"/>
<feature type="region of interest" description="Disordered" evidence="5">
    <location>
        <begin position="157"/>
        <end position="219"/>
    </location>
</feature>
<dbReference type="EMBL" id="CP078077">
    <property type="protein sequence ID" value="UPL14149.1"/>
    <property type="molecule type" value="Genomic_DNA"/>
</dbReference>
<keyword evidence="4" id="KW-0572">Peptidoglycan-anchor</keyword>
<dbReference type="InterPro" id="IPR019931">
    <property type="entry name" value="LPXTG_anchor"/>
</dbReference>
<dbReference type="PROSITE" id="PS50847">
    <property type="entry name" value="GRAM_POS_ANCHORING"/>
    <property type="match status" value="1"/>
</dbReference>
<keyword evidence="3 7" id="KW-0732">Signal</keyword>
<keyword evidence="2" id="KW-0964">Secreted</keyword>
<protein>
    <submittedName>
        <fullName evidence="9">Cohesin domain-containing protein</fullName>
    </submittedName>
</protein>
<gene>
    <name evidence="9" type="ORF">KV396_06535</name>
</gene>
<dbReference type="Proteomes" id="UP000831963">
    <property type="component" value="Chromosome"/>
</dbReference>
<dbReference type="InterPro" id="IPR002102">
    <property type="entry name" value="Cohesin_dom"/>
</dbReference>
<feature type="domain" description="Gram-positive cocci surface proteins LPxTG" evidence="8">
    <location>
        <begin position="222"/>
        <end position="256"/>
    </location>
</feature>
<evidence type="ECO:0000256" key="3">
    <source>
        <dbReference type="ARBA" id="ARBA00022729"/>
    </source>
</evidence>
<evidence type="ECO:0000256" key="6">
    <source>
        <dbReference type="SAM" id="Phobius"/>
    </source>
</evidence>
<dbReference type="RefSeq" id="WP_247957259.1">
    <property type="nucleotide sequence ID" value="NZ_CP078077.1"/>
</dbReference>
<organism evidence="9 10">
    <name type="scientific">Microbacterium galbinum</name>
    <dbReference type="NCBI Taxonomy" id="2851646"/>
    <lineage>
        <taxon>Bacteria</taxon>
        <taxon>Bacillati</taxon>
        <taxon>Actinomycetota</taxon>
        <taxon>Actinomycetes</taxon>
        <taxon>Micrococcales</taxon>
        <taxon>Microbacteriaceae</taxon>
        <taxon>Microbacterium</taxon>
    </lineage>
</organism>
<evidence type="ECO:0000256" key="5">
    <source>
        <dbReference type="SAM" id="MobiDB-lite"/>
    </source>
</evidence>
<reference evidence="9 10" key="1">
    <citation type="submission" date="2021-06" db="EMBL/GenBank/DDBJ databases">
        <title>Genome-based taxonomic framework of Microbacterium strains isolated from marine environment, the description of four new species and reclassification of four preexisting species.</title>
        <authorList>
            <person name="Lee S.D."/>
            <person name="Kim S.-M."/>
            <person name="Byeon Y.-S."/>
            <person name="Yang H.L."/>
            <person name="Kim I.S."/>
        </authorList>
    </citation>
    <scope>NUCLEOTIDE SEQUENCE [LARGE SCALE GENOMIC DNA]</scope>
    <source>
        <strain evidence="9 10">SSW1-36</strain>
    </source>
</reference>
<evidence type="ECO:0000256" key="1">
    <source>
        <dbReference type="ARBA" id="ARBA00022512"/>
    </source>
</evidence>
<sequence>MPEIPPARFRRLRALASGVAFTAATLLAFGATSPASAVVVPDSYETATLTAAPTSVSVGDTITVSAVFTGLVDAYAYELDIAYDPDLLAFVADSEILPTGGFGSATDSGSEIAVAATRLGTSPGLTGTQTLVTLTFTALEAGDASLDIANGRIVDSSTASSTVDSDAPGTSTTVEITADEDTEPGPGDGGSDGGSDGGDPDTGSGSDSGSGSGSGTTTDGSLAVTGADAAPWLILGAGAIAAIAAGTVIAVRRRTR</sequence>
<keyword evidence="10" id="KW-1185">Reference proteome</keyword>
<evidence type="ECO:0000259" key="8">
    <source>
        <dbReference type="PROSITE" id="PS50847"/>
    </source>
</evidence>
<evidence type="ECO:0000256" key="7">
    <source>
        <dbReference type="SAM" id="SignalP"/>
    </source>
</evidence>
<evidence type="ECO:0000256" key="4">
    <source>
        <dbReference type="ARBA" id="ARBA00023088"/>
    </source>
</evidence>
<evidence type="ECO:0000313" key="10">
    <source>
        <dbReference type="Proteomes" id="UP000831963"/>
    </source>
</evidence>
<dbReference type="CDD" id="cd08547">
    <property type="entry name" value="Type_II_cohesin"/>
    <property type="match status" value="1"/>
</dbReference>
<dbReference type="InterPro" id="IPR008965">
    <property type="entry name" value="CBM2/CBM3_carb-bd_dom_sf"/>
</dbReference>
<dbReference type="Gene3D" id="2.60.40.680">
    <property type="match status" value="1"/>
</dbReference>
<feature type="chain" id="PRO_5046564767" evidence="7">
    <location>
        <begin position="38"/>
        <end position="256"/>
    </location>
</feature>
<feature type="compositionally biased region" description="Low complexity" evidence="5">
    <location>
        <begin position="157"/>
        <end position="167"/>
    </location>
</feature>